<dbReference type="Gene3D" id="3.30.2350.10">
    <property type="entry name" value="Pseudouridine synthase"/>
    <property type="match status" value="1"/>
</dbReference>
<dbReference type="OrthoDB" id="428658at2759"/>
<reference evidence="1 2" key="1">
    <citation type="submission" date="2020-04" db="EMBL/GenBank/DDBJ databases">
        <authorList>
            <person name="Laetsch R D."/>
            <person name="Stevens L."/>
            <person name="Kumar S."/>
            <person name="Blaxter L. M."/>
        </authorList>
    </citation>
    <scope>NUCLEOTIDE SEQUENCE [LARGE SCALE GENOMIC DNA]</scope>
</reference>
<accession>A0A8S1EA41</accession>
<dbReference type="GO" id="GO:0009982">
    <property type="term" value="F:pseudouridine synthase activity"/>
    <property type="evidence" value="ECO:0007669"/>
    <property type="project" value="InterPro"/>
</dbReference>
<dbReference type="Proteomes" id="UP000494206">
    <property type="component" value="Unassembled WGS sequence"/>
</dbReference>
<organism evidence="1 2">
    <name type="scientific">Caenorhabditis bovis</name>
    <dbReference type="NCBI Taxonomy" id="2654633"/>
    <lineage>
        <taxon>Eukaryota</taxon>
        <taxon>Metazoa</taxon>
        <taxon>Ecdysozoa</taxon>
        <taxon>Nematoda</taxon>
        <taxon>Chromadorea</taxon>
        <taxon>Rhabditida</taxon>
        <taxon>Rhabditina</taxon>
        <taxon>Rhabditomorpha</taxon>
        <taxon>Rhabditoidea</taxon>
        <taxon>Rhabditidae</taxon>
        <taxon>Peloderinae</taxon>
        <taxon>Caenorhabditis</taxon>
    </lineage>
</organism>
<sequence length="370" mass="41741">MSSGLAHVKNIPTEISKTINKALNPKTFSSSNELSRYLLKNVCAHAPGRFVVVPKPYGISCVGHAQLNGGIFKNTIHDSEKQEKWKKLIKKKENEMNDITISECIGELRHFFREPKLSFCTGLKRYLSGAIVLPCNHKDESVLIKSIQQMSSQPEPPYMYRALAITIDQPSKFEGEMLGFGTFRNVDKHKEYIFEERRAKKRAKTGKYAVEGRMRFKTHGTANGCSLVEFSVDKFARHLPRLMLTQMGSPILGDTIYWRRLGNVDGTPTLITAGQKGHKIWIPANLGKIVGIENPRELLTSLPIFCHVYNTVFENVGGHERGLMAGCKPPTHFMAMMELLGLMPAYRNFAQSEDDEQLIDNVEARGETHF</sequence>
<protein>
    <submittedName>
        <fullName evidence="1">Uncharacterized protein</fullName>
    </submittedName>
</protein>
<dbReference type="InterPro" id="IPR020103">
    <property type="entry name" value="PsdUridine_synth_cat_dom_sf"/>
</dbReference>
<evidence type="ECO:0000313" key="1">
    <source>
        <dbReference type="EMBL" id="CAB3397313.1"/>
    </source>
</evidence>
<comment type="caution">
    <text evidence="1">The sequence shown here is derived from an EMBL/GenBank/DDBJ whole genome shotgun (WGS) entry which is preliminary data.</text>
</comment>
<dbReference type="GO" id="GO:0003723">
    <property type="term" value="F:RNA binding"/>
    <property type="evidence" value="ECO:0007669"/>
    <property type="project" value="InterPro"/>
</dbReference>
<keyword evidence="2" id="KW-1185">Reference proteome</keyword>
<dbReference type="SUPFAM" id="SSF55120">
    <property type="entry name" value="Pseudouridine synthase"/>
    <property type="match status" value="1"/>
</dbReference>
<gene>
    <name evidence="1" type="ORF">CBOVIS_LOCUS743</name>
</gene>
<dbReference type="EMBL" id="CADEPM010000001">
    <property type="protein sequence ID" value="CAB3397313.1"/>
    <property type="molecule type" value="Genomic_DNA"/>
</dbReference>
<name>A0A8S1EA41_9PELO</name>
<proteinExistence type="predicted"/>
<evidence type="ECO:0000313" key="2">
    <source>
        <dbReference type="Proteomes" id="UP000494206"/>
    </source>
</evidence>
<dbReference type="GO" id="GO:0001522">
    <property type="term" value="P:pseudouridine synthesis"/>
    <property type="evidence" value="ECO:0007669"/>
    <property type="project" value="InterPro"/>
</dbReference>
<dbReference type="AlphaFoldDB" id="A0A8S1EA41"/>